<protein>
    <submittedName>
        <fullName evidence="1">17286_t:CDS:1</fullName>
    </submittedName>
</protein>
<reference evidence="1" key="1">
    <citation type="submission" date="2021-06" db="EMBL/GenBank/DDBJ databases">
        <authorList>
            <person name="Kallberg Y."/>
            <person name="Tangrot J."/>
            <person name="Rosling A."/>
        </authorList>
    </citation>
    <scope>NUCLEOTIDE SEQUENCE</scope>
    <source>
        <strain evidence="1">28 12/20/2015</strain>
    </source>
</reference>
<feature type="non-terminal residue" evidence="1">
    <location>
        <position position="259"/>
    </location>
</feature>
<sequence>DRVSTPEQVMHMERMNRSNSPQSRNMDNNRKQSPSPASGVRQIQHKPSMEKLPMNPSPTGPQLSSQHPENISNYGVQLDNKPNLQVLQSNGYHRNGDFTNPRPAPQPVLSSPSSHNHSLNLKGSSSAFSSTSSLSNGQVLYDGSSISSPTSTNSDIRSPTSDAVDHSLERIMNSENGDFINELQERDMSIASFKKREMWLRAELALARKAGYTPEVDADVGIPDGIDIDNLMDISEFGSEKYKIIEAITKIKQELRKAK</sequence>
<comment type="caution">
    <text evidence="1">The sequence shown here is derived from an EMBL/GenBank/DDBJ whole genome shotgun (WGS) entry which is preliminary data.</text>
</comment>
<gene>
    <name evidence="1" type="ORF">SPELUC_LOCUS16614</name>
</gene>
<dbReference type="EMBL" id="CAJVPW010062816">
    <property type="protein sequence ID" value="CAG8783863.1"/>
    <property type="molecule type" value="Genomic_DNA"/>
</dbReference>
<accession>A0ACA9R9Y8</accession>
<organism evidence="1 2">
    <name type="scientific">Cetraspora pellucida</name>
    <dbReference type="NCBI Taxonomy" id="1433469"/>
    <lineage>
        <taxon>Eukaryota</taxon>
        <taxon>Fungi</taxon>
        <taxon>Fungi incertae sedis</taxon>
        <taxon>Mucoromycota</taxon>
        <taxon>Glomeromycotina</taxon>
        <taxon>Glomeromycetes</taxon>
        <taxon>Diversisporales</taxon>
        <taxon>Gigasporaceae</taxon>
        <taxon>Cetraspora</taxon>
    </lineage>
</organism>
<name>A0ACA9R9Y8_9GLOM</name>
<dbReference type="Proteomes" id="UP000789366">
    <property type="component" value="Unassembled WGS sequence"/>
</dbReference>
<evidence type="ECO:0000313" key="1">
    <source>
        <dbReference type="EMBL" id="CAG8783863.1"/>
    </source>
</evidence>
<evidence type="ECO:0000313" key="2">
    <source>
        <dbReference type="Proteomes" id="UP000789366"/>
    </source>
</evidence>
<proteinExistence type="predicted"/>
<feature type="non-terminal residue" evidence="1">
    <location>
        <position position="1"/>
    </location>
</feature>
<keyword evidence="2" id="KW-1185">Reference proteome</keyword>